<evidence type="ECO:0000313" key="2">
    <source>
        <dbReference type="Proteomes" id="UP000001883"/>
    </source>
</evidence>
<accession>D2NPR4</accession>
<name>D2NPR4_ROTMD</name>
<organism evidence="1 2">
    <name type="scientific">Rothia mucilaginosa (strain DY-18)</name>
    <name type="common">Stomatococcus mucilaginosus</name>
    <dbReference type="NCBI Taxonomy" id="680646"/>
    <lineage>
        <taxon>Bacteria</taxon>
        <taxon>Bacillati</taxon>
        <taxon>Actinomycetota</taxon>
        <taxon>Actinomycetes</taxon>
        <taxon>Micrococcales</taxon>
        <taxon>Micrococcaceae</taxon>
        <taxon>Rothia</taxon>
    </lineage>
</organism>
<proteinExistence type="predicted"/>
<protein>
    <submittedName>
        <fullName evidence="1">Cation transport ATPase</fullName>
    </submittedName>
</protein>
<reference evidence="1 2" key="3">
    <citation type="journal article" date="2010" name="Sequencing">
        <title>Complete Genome Sequence of Rothia mucilaginosa DY-18: A Clinical Isolate with Dense Meshwork-Like Structures from a Persistent Apical Periodontitis Lesion.</title>
        <authorList>
            <person name="Yamane K."/>
            <person name="Nambu T."/>
            <person name="Yamanaka T."/>
            <person name="Mashimo C."/>
            <person name="Sugimori C."/>
            <person name="Leung K.-P."/>
            <person name="Fukushima H."/>
        </authorList>
    </citation>
    <scope>NUCLEOTIDE SEQUENCE [LARGE SCALE GENOMIC DNA]</scope>
    <source>
        <strain evidence="1 2">DY-18</strain>
    </source>
</reference>
<evidence type="ECO:0000313" key="1">
    <source>
        <dbReference type="EMBL" id="BAI65632.1"/>
    </source>
</evidence>
<dbReference type="eggNOG" id="ENOG5032TRP">
    <property type="taxonomic scope" value="Bacteria"/>
</dbReference>
<dbReference type="EMBL" id="AP011540">
    <property type="protein sequence ID" value="BAI65632.1"/>
    <property type="molecule type" value="Genomic_DNA"/>
</dbReference>
<dbReference type="HOGENOM" id="CLU_365966_0_0_11"/>
<dbReference type="Proteomes" id="UP000001883">
    <property type="component" value="Chromosome"/>
</dbReference>
<reference evidence="2" key="1">
    <citation type="submission" date="2009-07" db="EMBL/GenBank/DDBJ databases">
        <title>Complete genome sequence of Rothia mucilaginosa DJ.</title>
        <authorList>
            <person name="Yamane K."/>
            <person name="Nambu T."/>
            <person name="Mashimo C."/>
            <person name="Sugimori C."/>
            <person name="Yamanaka T."/>
            <person name="Leung K."/>
            <person name="Fukushima H."/>
        </authorList>
    </citation>
    <scope>NUCLEOTIDE SEQUENCE [LARGE SCALE GENOMIC DNA]</scope>
    <source>
        <strain evidence="2">DY-18</strain>
    </source>
</reference>
<gene>
    <name evidence="1" type="ordered locus">RMDY18_18000</name>
</gene>
<sequence>MQFFLFSCWFQCQAPHSEAPAVSPGDNLKLHAPHQYRALKNPRGEYSTNIRPSAHMRLIQPTLELHRSGLSLREVASITVILALNGGQFRHLLQATTLLVLRQELEDRAAAREATALRRVHRSGQVTLKHNAVALCLNLGIRNRNRREQCTGVRVDRVVEHLVDVTNLNNTTQVHHCNAVGCVANHREVVSNHQVAQAQVCTQLLQQVNHTSLDGHVQCGHRLIQNHELGVHSKRTSNTDTLTLTTRELVREAVHVVRLQTHNVHQLDDALLDVCLVHALVFQRLSKHLVNGEARIQSTGGVLEHHLLVLTQLKNLTCGLAVLGGGSVDQNLTVGVLVELHDFQQGGGLTTTGLTHDGEALALTNIEGQAVHSLHSAHAALNQRTLHEREVLLDVADLQDGGTLLTRNTVVLRYRGLRNRVQLVSGLTDQLLRDGAGGVVALANAFQQLQIGLAVGVLAALATALSDGATRAEGARGHRVNQVRRGTLNRNQGDLLGTVHTRDRTQQTDGVRVGGMLVQIFCLRNLHRLTGVHHQNVVSHTSHNTKVVGNHDGRCSGLFLSLLHNLQHLRLNGHIQCGGGLIGDEHAGIIRNRHSDHDALTHTTGELVREGTQAVSRRGNTHHTHQFDGAVPDSLLAHALVVDLEHLGNLITNGVHGGQGGQRILENHRDFLAAVCAHFLIAQTQQLGAVVLNRTGDVSGGRVQAHDRHGSNGLTGTGLTHNTQGLTGVQVKVHTANSVHDAILSVEADVEVLNAQNGRGTH</sequence>
<reference evidence="1 2" key="2">
    <citation type="journal article" date="2010" name="J Osaka Dent Univ">
        <title>Isolation and identification of Rothia mucilaginosa from persistent apical periodontitis lesions.</title>
        <authorList>
            <person name="Yamane K."/>
            <person name="Yoshida M."/>
            <person name="Fujihira T."/>
            <person name="Baba T."/>
            <person name="Tsuji N."/>
            <person name="Hayashi H."/>
            <person name="Sugimori C."/>
            <person name="Yamanaka T."/>
            <person name="Mashimo C."/>
            <person name="Nambu T."/>
            <person name="Kawai H."/>
            <person name="Fukushima H."/>
        </authorList>
    </citation>
    <scope>NUCLEOTIDE SEQUENCE [LARGE SCALE GENOMIC DNA]</scope>
    <source>
        <strain evidence="1 2">DY-18</strain>
    </source>
</reference>
<dbReference type="AntiFam" id="ANF00095">
    <property type="entry name" value="Shadow ORF (opposite ABC transporters)"/>
</dbReference>
<dbReference type="AntiFam" id="ANF00142">
    <property type="entry name" value="Shadow ORF (opposite yadG)"/>
</dbReference>
<dbReference type="KEGG" id="rmu:RMDY18_18000"/>
<dbReference type="AlphaFoldDB" id="D2NPR4"/>
<keyword evidence="2" id="KW-1185">Reference proteome</keyword>